<evidence type="ECO:0000313" key="4">
    <source>
        <dbReference type="Proteomes" id="UP001301769"/>
    </source>
</evidence>
<gene>
    <name evidence="3" type="ORF">QBC37DRAFT_392451</name>
</gene>
<protein>
    <submittedName>
        <fullName evidence="3">Uncharacterized protein</fullName>
    </submittedName>
</protein>
<dbReference type="Proteomes" id="UP001301769">
    <property type="component" value="Unassembled WGS sequence"/>
</dbReference>
<dbReference type="AlphaFoldDB" id="A0AAN6Y205"/>
<accession>A0AAN6Y205</accession>
<evidence type="ECO:0000256" key="2">
    <source>
        <dbReference type="SAM" id="SignalP"/>
    </source>
</evidence>
<sequence>MNSWLVIVAVVAGLATASDKMPVFHARAEVPRLTREYAQLTNNTEILFEWHDARLQQHLWKAATRSNTEEPTRTGGKLGKRAPNPPTPRPVGAPLGRGDCAGCAGLARNLDQDILSFDWQYMQTQMIKARKDRLNNKCVFYTGLPPAEQVAIQLARGLLTPPAGQSDLATQYACSQNLYTIWNLWPGKNEIDDQSKTELLKHNFWEIEEGESWLYRLAPSNTGQFDGNDYLHYRRHYFRVMSDAMAHSCRGTVYVMAGNTDMSIYIGIWPDTEYPTLLAAHRLPAGSYGRVTRLILVHTLRPSTEQWEMTFEDGHPRRGTRITKRDPDYLHFDMGEELEAAVAAGNMTEEEIGAALVRRHTLMKRDSCTANLEYEAADRGDWFGRGY</sequence>
<keyword evidence="4" id="KW-1185">Reference proteome</keyword>
<organism evidence="3 4">
    <name type="scientific">Rhypophila decipiens</name>
    <dbReference type="NCBI Taxonomy" id="261697"/>
    <lineage>
        <taxon>Eukaryota</taxon>
        <taxon>Fungi</taxon>
        <taxon>Dikarya</taxon>
        <taxon>Ascomycota</taxon>
        <taxon>Pezizomycotina</taxon>
        <taxon>Sordariomycetes</taxon>
        <taxon>Sordariomycetidae</taxon>
        <taxon>Sordariales</taxon>
        <taxon>Naviculisporaceae</taxon>
        <taxon>Rhypophila</taxon>
    </lineage>
</organism>
<evidence type="ECO:0000256" key="1">
    <source>
        <dbReference type="SAM" id="MobiDB-lite"/>
    </source>
</evidence>
<reference evidence="3" key="1">
    <citation type="journal article" date="2023" name="Mol. Phylogenet. Evol.">
        <title>Genome-scale phylogeny and comparative genomics of the fungal order Sordariales.</title>
        <authorList>
            <person name="Hensen N."/>
            <person name="Bonometti L."/>
            <person name="Westerberg I."/>
            <person name="Brannstrom I.O."/>
            <person name="Guillou S."/>
            <person name="Cros-Aarteil S."/>
            <person name="Calhoun S."/>
            <person name="Haridas S."/>
            <person name="Kuo A."/>
            <person name="Mondo S."/>
            <person name="Pangilinan J."/>
            <person name="Riley R."/>
            <person name="LaButti K."/>
            <person name="Andreopoulos B."/>
            <person name="Lipzen A."/>
            <person name="Chen C."/>
            <person name="Yan M."/>
            <person name="Daum C."/>
            <person name="Ng V."/>
            <person name="Clum A."/>
            <person name="Steindorff A."/>
            <person name="Ohm R.A."/>
            <person name="Martin F."/>
            <person name="Silar P."/>
            <person name="Natvig D.O."/>
            <person name="Lalanne C."/>
            <person name="Gautier V."/>
            <person name="Ament-Velasquez S.L."/>
            <person name="Kruys A."/>
            <person name="Hutchinson M.I."/>
            <person name="Powell A.J."/>
            <person name="Barry K."/>
            <person name="Miller A.N."/>
            <person name="Grigoriev I.V."/>
            <person name="Debuchy R."/>
            <person name="Gladieux P."/>
            <person name="Hiltunen Thoren M."/>
            <person name="Johannesson H."/>
        </authorList>
    </citation>
    <scope>NUCLEOTIDE SEQUENCE</scope>
    <source>
        <strain evidence="3">PSN293</strain>
    </source>
</reference>
<reference evidence="3" key="2">
    <citation type="submission" date="2023-05" db="EMBL/GenBank/DDBJ databases">
        <authorList>
            <consortium name="Lawrence Berkeley National Laboratory"/>
            <person name="Steindorff A."/>
            <person name="Hensen N."/>
            <person name="Bonometti L."/>
            <person name="Westerberg I."/>
            <person name="Brannstrom I.O."/>
            <person name="Guillou S."/>
            <person name="Cros-Aarteil S."/>
            <person name="Calhoun S."/>
            <person name="Haridas S."/>
            <person name="Kuo A."/>
            <person name="Mondo S."/>
            <person name="Pangilinan J."/>
            <person name="Riley R."/>
            <person name="Labutti K."/>
            <person name="Andreopoulos B."/>
            <person name="Lipzen A."/>
            <person name="Chen C."/>
            <person name="Yanf M."/>
            <person name="Daum C."/>
            <person name="Ng V."/>
            <person name="Clum A."/>
            <person name="Ohm R."/>
            <person name="Martin F."/>
            <person name="Silar P."/>
            <person name="Natvig D."/>
            <person name="Lalanne C."/>
            <person name="Gautier V."/>
            <person name="Ament-Velasquez S.L."/>
            <person name="Kruys A."/>
            <person name="Hutchinson M.I."/>
            <person name="Powell A.J."/>
            <person name="Barry K."/>
            <person name="Miller A.N."/>
            <person name="Grigoriev I.V."/>
            <person name="Debuchy R."/>
            <person name="Gladieux P."/>
            <person name="Thoren M.H."/>
            <person name="Johannesson H."/>
        </authorList>
    </citation>
    <scope>NUCLEOTIDE SEQUENCE</scope>
    <source>
        <strain evidence="3">PSN293</strain>
    </source>
</reference>
<evidence type="ECO:0000313" key="3">
    <source>
        <dbReference type="EMBL" id="KAK4207882.1"/>
    </source>
</evidence>
<name>A0AAN6Y205_9PEZI</name>
<comment type="caution">
    <text evidence="3">The sequence shown here is derived from an EMBL/GenBank/DDBJ whole genome shotgun (WGS) entry which is preliminary data.</text>
</comment>
<feature type="chain" id="PRO_5043009507" evidence="2">
    <location>
        <begin position="18"/>
        <end position="387"/>
    </location>
</feature>
<feature type="signal peptide" evidence="2">
    <location>
        <begin position="1"/>
        <end position="17"/>
    </location>
</feature>
<keyword evidence="2" id="KW-0732">Signal</keyword>
<feature type="region of interest" description="Disordered" evidence="1">
    <location>
        <begin position="63"/>
        <end position="95"/>
    </location>
</feature>
<proteinExistence type="predicted"/>
<dbReference type="EMBL" id="MU858269">
    <property type="protein sequence ID" value="KAK4207882.1"/>
    <property type="molecule type" value="Genomic_DNA"/>
</dbReference>